<dbReference type="FunFam" id="2.40.10.10:FF:000128">
    <property type="entry name" value="S46 family peptidase"/>
    <property type="match status" value="1"/>
</dbReference>
<dbReference type="OrthoDB" id="9805367at2"/>
<dbReference type="SUPFAM" id="SSF50494">
    <property type="entry name" value="Trypsin-like serine proteases"/>
    <property type="match status" value="2"/>
</dbReference>
<keyword evidence="3 7" id="KW-0645">Protease</keyword>
<keyword evidence="4 7" id="KW-0732">Signal</keyword>
<dbReference type="MEROPS" id="S46.002"/>
<dbReference type="RefSeq" id="WP_013548457.1">
    <property type="nucleotide sequence ID" value="NC_014933.1"/>
</dbReference>
<dbReference type="Gene3D" id="2.40.10.10">
    <property type="entry name" value="Trypsin-like serine proteases"/>
    <property type="match status" value="1"/>
</dbReference>
<evidence type="ECO:0000256" key="1">
    <source>
        <dbReference type="ARBA" id="ARBA00010491"/>
    </source>
</evidence>
<dbReference type="InterPro" id="IPR019500">
    <property type="entry name" value="Pep_S46"/>
</dbReference>
<dbReference type="PATRIC" id="fig|693979.3.peg.3076"/>
<dbReference type="EC" id="3.4.14.-" evidence="7"/>
<evidence type="ECO:0000256" key="7">
    <source>
        <dbReference type="RuleBase" id="RU366067"/>
    </source>
</evidence>
<feature type="chain" id="PRO_5023154782" description="Dipeptidyl-peptidase" evidence="7">
    <location>
        <begin position="24"/>
        <end position="721"/>
    </location>
</feature>
<feature type="signal peptide" evidence="7">
    <location>
        <begin position="1"/>
        <end position="23"/>
    </location>
</feature>
<keyword evidence="5 7" id="KW-0378">Hydrolase</keyword>
<organism evidence="8 9">
    <name type="scientific">Bacteroides helcogenes (strain ATCC 35417 / DSM 20613 / JCM 6297 / CCUG 15421 / P 36-108)</name>
    <dbReference type="NCBI Taxonomy" id="693979"/>
    <lineage>
        <taxon>Bacteria</taxon>
        <taxon>Pseudomonadati</taxon>
        <taxon>Bacteroidota</taxon>
        <taxon>Bacteroidia</taxon>
        <taxon>Bacteroidales</taxon>
        <taxon>Bacteroidaceae</taxon>
        <taxon>Bacteroides</taxon>
    </lineage>
</organism>
<evidence type="ECO:0000313" key="8">
    <source>
        <dbReference type="EMBL" id="ADV44870.1"/>
    </source>
</evidence>
<accession>E6SPB3</accession>
<evidence type="ECO:0000313" key="9">
    <source>
        <dbReference type="Proteomes" id="UP000008630"/>
    </source>
</evidence>
<dbReference type="Pfam" id="PF10459">
    <property type="entry name" value="Peptidase_S46"/>
    <property type="match status" value="1"/>
</dbReference>
<evidence type="ECO:0000256" key="3">
    <source>
        <dbReference type="ARBA" id="ARBA00022670"/>
    </source>
</evidence>
<evidence type="ECO:0000256" key="2">
    <source>
        <dbReference type="ARBA" id="ARBA00022438"/>
    </source>
</evidence>
<keyword evidence="9" id="KW-1185">Reference proteome</keyword>
<protein>
    <recommendedName>
        <fullName evidence="7">Dipeptidyl-peptidase</fullName>
        <ecNumber evidence="7">3.4.14.-</ecNumber>
    </recommendedName>
</protein>
<dbReference type="InterPro" id="IPR043504">
    <property type="entry name" value="Peptidase_S1_PA_chymotrypsin"/>
</dbReference>
<evidence type="ECO:0000256" key="5">
    <source>
        <dbReference type="ARBA" id="ARBA00022801"/>
    </source>
</evidence>
<dbReference type="Proteomes" id="UP000008630">
    <property type="component" value="Chromosome"/>
</dbReference>
<dbReference type="KEGG" id="bhl:Bache_2935"/>
<dbReference type="AlphaFoldDB" id="E6SPB3"/>
<dbReference type="HOGENOM" id="CLU_013776_0_0_10"/>
<dbReference type="GO" id="GO:0008239">
    <property type="term" value="F:dipeptidyl-peptidase activity"/>
    <property type="evidence" value="ECO:0007669"/>
    <property type="project" value="UniProtKB-UniRule"/>
</dbReference>
<gene>
    <name evidence="8" type="ordered locus">Bache_2935</name>
</gene>
<comment type="similarity">
    <text evidence="1 7">Belongs to the peptidase S46 family.</text>
</comment>
<dbReference type="GO" id="GO:0043171">
    <property type="term" value="P:peptide catabolic process"/>
    <property type="evidence" value="ECO:0007669"/>
    <property type="project" value="UniProtKB-UniRule"/>
</dbReference>
<dbReference type="PANTHER" id="PTHR38469:SF1">
    <property type="entry name" value="PERIPLASMIC PEPTIDASE SUBFAMILY S1B"/>
    <property type="match status" value="1"/>
</dbReference>
<reference key="1">
    <citation type="submission" date="2010-11" db="EMBL/GenBank/DDBJ databases">
        <title>The complete genome of Bacteroides helcogenes P 36-108.</title>
        <authorList>
            <consortium name="US DOE Joint Genome Institute (JGI-PGF)"/>
            <person name="Lucas S."/>
            <person name="Copeland A."/>
            <person name="Lapidus A."/>
            <person name="Bruce D."/>
            <person name="Goodwin L."/>
            <person name="Pitluck S."/>
            <person name="Kyrpides N."/>
            <person name="Mavromatis K."/>
            <person name="Ivanova N."/>
            <person name="Zeytun A."/>
            <person name="Brettin T."/>
            <person name="Detter J.C."/>
            <person name="Tapia R."/>
            <person name="Han C."/>
            <person name="Land M."/>
            <person name="Hauser L."/>
            <person name="Markowitz V."/>
            <person name="Cheng J.-F."/>
            <person name="Hugenholtz P."/>
            <person name="Woyke T."/>
            <person name="Wu D."/>
            <person name="Gronow S."/>
            <person name="Wellnitz S."/>
            <person name="Brambilla E."/>
            <person name="Klenk H.-P."/>
            <person name="Eisen J.A."/>
        </authorList>
    </citation>
    <scope>NUCLEOTIDE SEQUENCE</scope>
    <source>
        <strain>P 36-108</strain>
    </source>
</reference>
<comment type="function">
    <text evidence="7">Catalyzes the removal of dipeptides from the N-terminus of oligopeptides.</text>
</comment>
<dbReference type="eggNOG" id="COG3591">
    <property type="taxonomic scope" value="Bacteria"/>
</dbReference>
<dbReference type="GO" id="GO:0070009">
    <property type="term" value="F:serine-type aminopeptidase activity"/>
    <property type="evidence" value="ECO:0007669"/>
    <property type="project" value="UniProtKB-UniRule"/>
</dbReference>
<dbReference type="InterPro" id="IPR009003">
    <property type="entry name" value="Peptidase_S1_PA"/>
</dbReference>
<sequence length="721" mass="81363">MKITFKKCLLAATAALTVCSVRADEGMWLLQLMKQQNSIDMMKKQGLKLEADDLYNPGGVSLKDAVGIFGGGCTGEIISPEGLILTNHHCGYASIQQHSSVEHDYLTDGFWAMNRNEELPTPGLKFRFVHRIEDATDLVNQKIKAGEVDEIHAMTRPFLRKLAKEQLEKSDLKGKPGIEEEILPYYAGNKYYLVYYKVYSDVRMVAAPPSSVGKFGGETDNWMWPRHTGDFSMFRIYADANGEPAEYSASNVPLKTPKFLPISIKGLNEGDYAMIMGFPGSTERCLTQSEVKQRMNAMNQPVIDMRGVRLEVLRKYMDASDKTRIQYANKFAGSSNYWKNSIGMNKAIVDNDVLGAKAEIEKRYAEFAKGKPEYEGVVEKIDAIIEKSTPTLRQLYYINEALRGAIEFGSFYLIMDNIKQALQEKNDSLLQVWKGRLDKAYSGMHNKDYDHEVDRAVAKAILPALAKVLKADELPSFYQTIQNDFKGNFDAYVDNLYDNSILSSRENLDKFLAKPTVKAIEKDPATAYSRSKNEKMQELGKQYQELGNGLELLHKAYIRGLGEMKQPIPSYPDANFTIRLTYGNVKAYNPRDAVHYKYYTTTDGILEKENPEDREFTVPAKLKELIQKKDFGRYAMKDGTMPVCFLTTNDITGGNSGSPVINGEGQLIGCAFDGNWESLSGDINFDNNLQRCINLDIRYVLFILEKLGGCEHLIKEMNIIE</sequence>
<evidence type="ECO:0000256" key="6">
    <source>
        <dbReference type="ARBA" id="ARBA00022825"/>
    </source>
</evidence>
<reference evidence="8 9" key="2">
    <citation type="journal article" date="2011" name="Stand. Genomic Sci.">
        <title>Complete genome sequence of Bacteroides helcogenes type strain (P 36-108).</title>
        <authorList>
            <person name="Pati A."/>
            <person name="Gronow S."/>
            <person name="Zeytun A."/>
            <person name="Lapidus A."/>
            <person name="Nolan M."/>
            <person name="Hammon N."/>
            <person name="Deshpande S."/>
            <person name="Cheng J.F."/>
            <person name="Tapia R."/>
            <person name="Han C."/>
            <person name="Goodwin L."/>
            <person name="Pitluck S."/>
            <person name="Liolios K."/>
            <person name="Pagani I."/>
            <person name="Ivanova N."/>
            <person name="Mavromatis K."/>
            <person name="Chen A."/>
            <person name="Palaniappan K."/>
            <person name="Land M."/>
            <person name="Hauser L."/>
            <person name="Chang Y.J."/>
            <person name="Jeffries C.D."/>
            <person name="Detter J.C."/>
            <person name="Brambilla E."/>
            <person name="Rohde M."/>
            <person name="Goker M."/>
            <person name="Woyke T."/>
            <person name="Bristow J."/>
            <person name="Eisen J.A."/>
            <person name="Markowitz V."/>
            <person name="Hugenholtz P."/>
            <person name="Kyrpides N.C."/>
            <person name="Klenk H.P."/>
            <person name="Lucas S."/>
        </authorList>
    </citation>
    <scope>NUCLEOTIDE SEQUENCE [LARGE SCALE GENOMIC DNA]</scope>
    <source>
        <strain evidence="9">ATCC 35417 / DSM 20613 / JCM 6297 / CCUG 15421 / P 36-108</strain>
    </source>
</reference>
<dbReference type="GO" id="GO:0006508">
    <property type="term" value="P:proteolysis"/>
    <property type="evidence" value="ECO:0007669"/>
    <property type="project" value="UniProtKB-KW"/>
</dbReference>
<dbReference type="STRING" id="693979.Bache_2935"/>
<evidence type="ECO:0000256" key="4">
    <source>
        <dbReference type="ARBA" id="ARBA00022729"/>
    </source>
</evidence>
<proteinExistence type="inferred from homology"/>
<dbReference type="PANTHER" id="PTHR38469">
    <property type="entry name" value="PERIPLASMIC PEPTIDASE SUBFAMILY S1B"/>
    <property type="match status" value="1"/>
</dbReference>
<dbReference type="EMBL" id="CP002352">
    <property type="protein sequence ID" value="ADV44870.1"/>
    <property type="molecule type" value="Genomic_DNA"/>
</dbReference>
<keyword evidence="2 7" id="KW-0031">Aminopeptidase</keyword>
<name>E6SPB3_BACT6</name>
<keyword evidence="6 7" id="KW-0720">Serine protease</keyword>